<dbReference type="AlphaFoldDB" id="A0A6A3SCJ0"/>
<dbReference type="EMBL" id="QXGA01001767">
    <property type="protein sequence ID" value="KAE9110862.1"/>
    <property type="molecule type" value="Genomic_DNA"/>
</dbReference>
<comment type="caution">
    <text evidence="3">The sequence shown here is derived from an EMBL/GenBank/DDBJ whole genome shotgun (WGS) entry which is preliminary data.</text>
</comment>
<protein>
    <submittedName>
        <fullName evidence="3">Uncharacterized protein</fullName>
    </submittedName>
</protein>
<evidence type="ECO:0000313" key="2">
    <source>
        <dbReference type="EMBL" id="KAE8985503.1"/>
    </source>
</evidence>
<feature type="compositionally biased region" description="Polar residues" evidence="1">
    <location>
        <begin position="254"/>
        <end position="263"/>
    </location>
</feature>
<evidence type="ECO:0000313" key="4">
    <source>
        <dbReference type="Proteomes" id="UP000440732"/>
    </source>
</evidence>
<evidence type="ECO:0000313" key="5">
    <source>
        <dbReference type="Proteomes" id="UP000460718"/>
    </source>
</evidence>
<name>A0A6A3SCJ0_9STRA</name>
<proteinExistence type="predicted"/>
<accession>A0A6A3SCJ0</accession>
<dbReference type="Proteomes" id="UP000440732">
    <property type="component" value="Unassembled WGS sequence"/>
</dbReference>
<evidence type="ECO:0000313" key="3">
    <source>
        <dbReference type="EMBL" id="KAE9110862.1"/>
    </source>
</evidence>
<reference evidence="3 4" key="1">
    <citation type="submission" date="2018-08" db="EMBL/GenBank/DDBJ databases">
        <title>Genomic investigation of the strawberry pathogen Phytophthora fragariae indicates pathogenicity is determined by transcriptional variation in three key races.</title>
        <authorList>
            <person name="Adams T.M."/>
            <person name="Armitage A.D."/>
            <person name="Sobczyk M.K."/>
            <person name="Bates H.J."/>
            <person name="Dunwell J.M."/>
            <person name="Nellist C.F."/>
            <person name="Harrison R.J."/>
        </authorList>
    </citation>
    <scope>NUCLEOTIDE SEQUENCE [LARGE SCALE GENOMIC DNA]</scope>
    <source>
        <strain evidence="3 4">NOV-5</strain>
        <strain evidence="2 5">SCRP245</strain>
    </source>
</reference>
<dbReference type="Proteomes" id="UP000460718">
    <property type="component" value="Unassembled WGS sequence"/>
</dbReference>
<feature type="region of interest" description="Disordered" evidence="1">
    <location>
        <begin position="241"/>
        <end position="279"/>
    </location>
</feature>
<evidence type="ECO:0000256" key="1">
    <source>
        <dbReference type="SAM" id="MobiDB-lite"/>
    </source>
</evidence>
<gene>
    <name evidence="3" type="ORF">PF006_g20340</name>
    <name evidence="2" type="ORF">PF011_g20363</name>
</gene>
<sequence>MEPRLPLPESLSCRLSIKNGEPFEGCRDKCPPSPAFVYEVADGYRVLRAKVEEHFLSKLPGQWRPDFDIYVKPSNNAKQKQFEVLCEERTALQAQLQKIWDRARLRHNKQAGFEVELFVYVPKPEAQTTLRRASASRIQEQMPRVAAFLREQQVDAGPASQRYIAVAQARLPDGAPMTVPDNTTFRQLQHIDTQQLAMDSAMAEALVQADQEYRAVRIKLHGIPVPVQVNISDLREALGLPNYSLRPPFRPPTNIETPAPTTNMEDDDHIDEQSQAMEQ</sequence>
<organism evidence="3 4">
    <name type="scientific">Phytophthora fragariae</name>
    <dbReference type="NCBI Taxonomy" id="53985"/>
    <lineage>
        <taxon>Eukaryota</taxon>
        <taxon>Sar</taxon>
        <taxon>Stramenopiles</taxon>
        <taxon>Oomycota</taxon>
        <taxon>Peronosporomycetes</taxon>
        <taxon>Peronosporales</taxon>
        <taxon>Peronosporaceae</taxon>
        <taxon>Phytophthora</taxon>
    </lineage>
</organism>
<dbReference type="EMBL" id="QXFW01001810">
    <property type="protein sequence ID" value="KAE8985503.1"/>
    <property type="molecule type" value="Genomic_DNA"/>
</dbReference>